<comment type="caution">
    <text evidence="3">The sequence shown here is derived from an EMBL/GenBank/DDBJ whole genome shotgun (WGS) entry which is preliminary data.</text>
</comment>
<keyword evidence="1" id="KW-0175">Coiled coil</keyword>
<reference evidence="3" key="1">
    <citation type="journal article" date="2015" name="Nature">
        <title>Complex archaea that bridge the gap between prokaryotes and eukaryotes.</title>
        <authorList>
            <person name="Spang A."/>
            <person name="Saw J.H."/>
            <person name="Jorgensen S.L."/>
            <person name="Zaremba-Niedzwiedzka K."/>
            <person name="Martijn J."/>
            <person name="Lind A.E."/>
            <person name="van Eijk R."/>
            <person name="Schleper C."/>
            <person name="Guy L."/>
            <person name="Ettema T.J."/>
        </authorList>
    </citation>
    <scope>NUCLEOTIDE SEQUENCE</scope>
</reference>
<feature type="region of interest" description="Disordered" evidence="2">
    <location>
        <begin position="51"/>
        <end position="104"/>
    </location>
</feature>
<feature type="compositionally biased region" description="Basic and acidic residues" evidence="2">
    <location>
        <begin position="67"/>
        <end position="104"/>
    </location>
</feature>
<evidence type="ECO:0000313" key="3">
    <source>
        <dbReference type="EMBL" id="KKM71140.1"/>
    </source>
</evidence>
<proteinExistence type="predicted"/>
<protein>
    <submittedName>
        <fullName evidence="3">Uncharacterized protein</fullName>
    </submittedName>
</protein>
<dbReference type="EMBL" id="LAZR01009692">
    <property type="protein sequence ID" value="KKM71140.1"/>
    <property type="molecule type" value="Genomic_DNA"/>
</dbReference>
<dbReference type="AlphaFoldDB" id="A0A0F9M3B8"/>
<organism evidence="3">
    <name type="scientific">marine sediment metagenome</name>
    <dbReference type="NCBI Taxonomy" id="412755"/>
    <lineage>
        <taxon>unclassified sequences</taxon>
        <taxon>metagenomes</taxon>
        <taxon>ecological metagenomes</taxon>
    </lineage>
</organism>
<evidence type="ECO:0000256" key="2">
    <source>
        <dbReference type="SAM" id="MobiDB-lite"/>
    </source>
</evidence>
<name>A0A0F9M3B8_9ZZZZ</name>
<sequence>MADHDKGEQLRRIAAEICEATQADPLGSPGDFGRQCACDLCLNHARRLEDALAEPTKPEPQPPEPPDETRVEKDSERKALAKDRRGKHLADRIDAPDPPDYHDSEGRKVSLDILCVREPAWAANRIRAGLAEIEKLGRAMHDSARIVNEVVTECDALKAKLEAAEAERDELRRDIGGTLTAIAISAEREINRTHVERDALKAKVEQLRKALSALLVVMDDGLQPRKLDAALTWRQNDEKARDMARAALAAMEET</sequence>
<evidence type="ECO:0000256" key="1">
    <source>
        <dbReference type="SAM" id="Coils"/>
    </source>
</evidence>
<accession>A0A0F9M3B8</accession>
<gene>
    <name evidence="3" type="ORF">LCGC14_1433640</name>
</gene>
<feature type="coiled-coil region" evidence="1">
    <location>
        <begin position="147"/>
        <end position="217"/>
    </location>
</feature>